<dbReference type="EMBL" id="KN610635">
    <property type="protein sequence ID" value="KHJ77566.1"/>
    <property type="molecule type" value="Genomic_DNA"/>
</dbReference>
<dbReference type="PANTHER" id="PTHR11346">
    <property type="entry name" value="GALECTIN"/>
    <property type="match status" value="1"/>
</dbReference>
<accession>A0A0B1S0Z3</accession>
<evidence type="ECO:0000256" key="2">
    <source>
        <dbReference type="RuleBase" id="RU102079"/>
    </source>
</evidence>
<dbReference type="SMART" id="SM00908">
    <property type="entry name" value="Gal-bind_lectin"/>
    <property type="match status" value="1"/>
</dbReference>
<dbReference type="SUPFAM" id="SSF49899">
    <property type="entry name" value="Concanavalin A-like lectins/glucanases"/>
    <property type="match status" value="1"/>
</dbReference>
<gene>
    <name evidence="4" type="ORF">OESDEN_22814</name>
</gene>
<dbReference type="OrthoDB" id="6251307at2759"/>
<proteinExistence type="predicted"/>
<evidence type="ECO:0000313" key="4">
    <source>
        <dbReference type="EMBL" id="KHJ77566.1"/>
    </source>
</evidence>
<keyword evidence="1 2" id="KW-0430">Lectin</keyword>
<sequence length="116" mass="13205">MHSQTVYKIKFRSISEEAVTSCFTSILVSRIPEKVLVFNSFSDGSWGYEERAAVVFPFEKKRIYTVELFGSKTNENSVLVYVNGHFLYEFHQRESAATTTSVEVAGDIFIHSVHVT</sequence>
<dbReference type="CDD" id="cd00070">
    <property type="entry name" value="GLECT"/>
    <property type="match status" value="1"/>
</dbReference>
<dbReference type="GO" id="GO:0016936">
    <property type="term" value="F:galactoside binding"/>
    <property type="evidence" value="ECO:0007669"/>
    <property type="project" value="TreeGrafter"/>
</dbReference>
<keyword evidence="5" id="KW-1185">Reference proteome</keyword>
<dbReference type="Gene3D" id="2.60.120.200">
    <property type="match status" value="1"/>
</dbReference>
<dbReference type="GO" id="GO:0030246">
    <property type="term" value="F:carbohydrate binding"/>
    <property type="evidence" value="ECO:0007669"/>
    <property type="project" value="UniProtKB-UniRule"/>
</dbReference>
<reference evidence="4 5" key="1">
    <citation type="submission" date="2014-03" db="EMBL/GenBank/DDBJ databases">
        <title>Draft genome of the hookworm Oesophagostomum dentatum.</title>
        <authorList>
            <person name="Mitreva M."/>
        </authorList>
    </citation>
    <scope>NUCLEOTIDE SEQUENCE [LARGE SCALE GENOMIC DNA]</scope>
    <source>
        <strain evidence="4 5">OD-Hann</strain>
    </source>
</reference>
<name>A0A0B1S0Z3_OESDE</name>
<dbReference type="Proteomes" id="UP000053660">
    <property type="component" value="Unassembled WGS sequence"/>
</dbReference>
<evidence type="ECO:0000313" key="5">
    <source>
        <dbReference type="Proteomes" id="UP000053660"/>
    </source>
</evidence>
<dbReference type="InterPro" id="IPR013320">
    <property type="entry name" value="ConA-like_dom_sf"/>
</dbReference>
<dbReference type="Pfam" id="PF00337">
    <property type="entry name" value="Gal-bind_lectin"/>
    <property type="match status" value="1"/>
</dbReference>
<dbReference type="InterPro" id="IPR044156">
    <property type="entry name" value="Galectin-like"/>
</dbReference>
<protein>
    <recommendedName>
        <fullName evidence="2">Galectin</fullName>
    </recommendedName>
</protein>
<dbReference type="PROSITE" id="PS51304">
    <property type="entry name" value="GALECTIN"/>
    <property type="match status" value="1"/>
</dbReference>
<evidence type="ECO:0000256" key="1">
    <source>
        <dbReference type="ARBA" id="ARBA00022734"/>
    </source>
</evidence>
<dbReference type="PANTHER" id="PTHR11346:SF176">
    <property type="entry name" value="32 KDA BETA-GALACTOSIDE-BINDING LECTIN LEC-3"/>
    <property type="match status" value="1"/>
</dbReference>
<organism evidence="4 5">
    <name type="scientific">Oesophagostomum dentatum</name>
    <name type="common">Nodular worm</name>
    <dbReference type="NCBI Taxonomy" id="61180"/>
    <lineage>
        <taxon>Eukaryota</taxon>
        <taxon>Metazoa</taxon>
        <taxon>Ecdysozoa</taxon>
        <taxon>Nematoda</taxon>
        <taxon>Chromadorea</taxon>
        <taxon>Rhabditida</taxon>
        <taxon>Rhabditina</taxon>
        <taxon>Rhabditomorpha</taxon>
        <taxon>Strongyloidea</taxon>
        <taxon>Strongylidae</taxon>
        <taxon>Oesophagostomum</taxon>
    </lineage>
</organism>
<feature type="domain" description="Galectin" evidence="3">
    <location>
        <begin position="1"/>
        <end position="116"/>
    </location>
</feature>
<dbReference type="AlphaFoldDB" id="A0A0B1S0Z3"/>
<dbReference type="InterPro" id="IPR001079">
    <property type="entry name" value="Galectin_CRD"/>
</dbReference>
<evidence type="ECO:0000259" key="3">
    <source>
        <dbReference type="PROSITE" id="PS51304"/>
    </source>
</evidence>